<dbReference type="InterPro" id="IPR032675">
    <property type="entry name" value="LRR_dom_sf"/>
</dbReference>
<evidence type="ECO:0008006" key="6">
    <source>
        <dbReference type="Google" id="ProtNLM"/>
    </source>
</evidence>
<name>A0AA86UCV7_9EUKA</name>
<dbReference type="Gene3D" id="3.80.10.10">
    <property type="entry name" value="Ribonuclease Inhibitor"/>
    <property type="match status" value="2"/>
</dbReference>
<keyword evidence="2" id="KW-0677">Repeat</keyword>
<evidence type="ECO:0000313" key="4">
    <source>
        <dbReference type="EMBL" id="CAL6035420.1"/>
    </source>
</evidence>
<sequence>MNTELRYNLKLQLTHTNFDEFQVNSSDDFIHVLQFNISPSLWKKANKSKLMQNLINSTFALNIHDKLIIYIYLVSFLTNLIELDASENEIIDISSISQLKDLVNLNLERNYIEDISVLQSITKLRKLNISCNQITSYSLALPLLEELEIYHNALDDLSGLQHSPLLTRLSLMTTKTKSIYNLAHLTKLTSLDLSNNLITDVNPISNLINLTSLELGSCSLLKNIEPLKHCTQIQFLTIDETSISDIWSLYFMKDLETLYAWQTEIVDLHPLQNLHSLVHINLNESKVIDVTPLKNLDLDELFIGANRVQSFLPIQHHKNFYCNEPINDEFDPKYSLTGQEVPTDEELQFYNKILSVHSSQKQIREIKNENRITKFRTSFELKRSYVSVMLNNQIMTMNTQLEILVQFMQKMILAANLD</sequence>
<organism evidence="3">
    <name type="scientific">Hexamita inflata</name>
    <dbReference type="NCBI Taxonomy" id="28002"/>
    <lineage>
        <taxon>Eukaryota</taxon>
        <taxon>Metamonada</taxon>
        <taxon>Diplomonadida</taxon>
        <taxon>Hexamitidae</taxon>
        <taxon>Hexamitinae</taxon>
        <taxon>Hexamita</taxon>
    </lineage>
</organism>
<gene>
    <name evidence="4" type="ORF">HINF_LOCUS35919</name>
    <name evidence="3" type="ORF">HINF_LOCUS40680</name>
</gene>
<dbReference type="PANTHER" id="PTHR46652">
    <property type="entry name" value="LEUCINE-RICH REPEAT AND IQ DOMAIN-CONTAINING PROTEIN 1-RELATED"/>
    <property type="match status" value="1"/>
</dbReference>
<evidence type="ECO:0000256" key="2">
    <source>
        <dbReference type="ARBA" id="ARBA00022737"/>
    </source>
</evidence>
<dbReference type="EMBL" id="CAXDID020000131">
    <property type="protein sequence ID" value="CAL6035420.1"/>
    <property type="molecule type" value="Genomic_DNA"/>
</dbReference>
<evidence type="ECO:0000313" key="5">
    <source>
        <dbReference type="Proteomes" id="UP001642409"/>
    </source>
</evidence>
<accession>A0AA86UCV7</accession>
<dbReference type="PROSITE" id="PS51450">
    <property type="entry name" value="LRR"/>
    <property type="match status" value="4"/>
</dbReference>
<dbReference type="PANTHER" id="PTHR46652:SF3">
    <property type="entry name" value="LEUCINE-RICH REPEAT-CONTAINING PROTEIN 9"/>
    <property type="match status" value="1"/>
</dbReference>
<keyword evidence="5" id="KW-1185">Reference proteome</keyword>
<dbReference type="InterPro" id="IPR001611">
    <property type="entry name" value="Leu-rich_rpt"/>
</dbReference>
<dbReference type="EMBL" id="CATOUU010000836">
    <property type="protein sequence ID" value="CAI9953035.1"/>
    <property type="molecule type" value="Genomic_DNA"/>
</dbReference>
<comment type="caution">
    <text evidence="3">The sequence shown here is derived from an EMBL/GenBank/DDBJ whole genome shotgun (WGS) entry which is preliminary data.</text>
</comment>
<reference evidence="4 5" key="2">
    <citation type="submission" date="2024-07" db="EMBL/GenBank/DDBJ databases">
        <authorList>
            <person name="Akdeniz Z."/>
        </authorList>
    </citation>
    <scope>NUCLEOTIDE SEQUENCE [LARGE SCALE GENOMIC DNA]</scope>
</reference>
<dbReference type="AlphaFoldDB" id="A0AA86UCV7"/>
<keyword evidence="1" id="KW-0433">Leucine-rich repeat</keyword>
<protein>
    <recommendedName>
        <fullName evidence="6">Chaoptin</fullName>
    </recommendedName>
</protein>
<dbReference type="Pfam" id="PF12799">
    <property type="entry name" value="LRR_4"/>
    <property type="match status" value="2"/>
</dbReference>
<reference evidence="3" key="1">
    <citation type="submission" date="2023-06" db="EMBL/GenBank/DDBJ databases">
        <authorList>
            <person name="Kurt Z."/>
        </authorList>
    </citation>
    <scope>NUCLEOTIDE SEQUENCE</scope>
</reference>
<dbReference type="InterPro" id="IPR025875">
    <property type="entry name" value="Leu-rich_rpt_4"/>
</dbReference>
<dbReference type="InterPro" id="IPR050836">
    <property type="entry name" value="SDS22/Internalin_LRR"/>
</dbReference>
<dbReference type="SUPFAM" id="SSF52058">
    <property type="entry name" value="L domain-like"/>
    <property type="match status" value="1"/>
</dbReference>
<dbReference type="SMART" id="SM00365">
    <property type="entry name" value="LRR_SD22"/>
    <property type="match status" value="5"/>
</dbReference>
<proteinExistence type="predicted"/>
<dbReference type="Proteomes" id="UP001642409">
    <property type="component" value="Unassembled WGS sequence"/>
</dbReference>
<evidence type="ECO:0000313" key="3">
    <source>
        <dbReference type="EMBL" id="CAI9953035.1"/>
    </source>
</evidence>
<evidence type="ECO:0000256" key="1">
    <source>
        <dbReference type="ARBA" id="ARBA00022614"/>
    </source>
</evidence>